<organism evidence="1 2">
    <name type="scientific">[Clostridium] leptum DSM 753</name>
    <dbReference type="NCBI Taxonomy" id="428125"/>
    <lineage>
        <taxon>Bacteria</taxon>
        <taxon>Bacillati</taxon>
        <taxon>Bacillota</taxon>
        <taxon>Clostridia</taxon>
        <taxon>Eubacteriales</taxon>
        <taxon>Oscillospiraceae</taxon>
        <taxon>Oscillospiraceae incertae sedis</taxon>
    </lineage>
</organism>
<dbReference type="AlphaFoldDB" id="A7VQF7"/>
<dbReference type="Proteomes" id="UP000003490">
    <property type="component" value="Unassembled WGS sequence"/>
</dbReference>
<dbReference type="SUPFAM" id="SSF143011">
    <property type="entry name" value="RelE-like"/>
    <property type="match status" value="1"/>
</dbReference>
<dbReference type="Gene3D" id="3.30.2310.20">
    <property type="entry name" value="RelE-like"/>
    <property type="match status" value="1"/>
</dbReference>
<reference evidence="1 2" key="2">
    <citation type="submission" date="2007-08" db="EMBL/GenBank/DDBJ databases">
        <authorList>
            <person name="Fulton L."/>
            <person name="Clifton S."/>
            <person name="Fulton B."/>
            <person name="Xu J."/>
            <person name="Minx P."/>
            <person name="Pepin K.H."/>
            <person name="Johnson M."/>
            <person name="Thiruvilangam P."/>
            <person name="Bhonagiri V."/>
            <person name="Nash W.E."/>
            <person name="Wang C."/>
            <person name="Mardis E.R."/>
            <person name="Wilson R.K."/>
        </authorList>
    </citation>
    <scope>NUCLEOTIDE SEQUENCE [LARGE SCALE GENOMIC DNA]</scope>
    <source>
        <strain evidence="1 2">DSM 753</strain>
    </source>
</reference>
<protein>
    <submittedName>
        <fullName evidence="1">Addiction module toxin, RelE/StbE family</fullName>
    </submittedName>
</protein>
<evidence type="ECO:0000313" key="2">
    <source>
        <dbReference type="Proteomes" id="UP000003490"/>
    </source>
</evidence>
<evidence type="ECO:0000313" key="1">
    <source>
        <dbReference type="EMBL" id="EDO62368.1"/>
    </source>
</evidence>
<proteinExistence type="predicted"/>
<name>A7VQF7_9FIRM</name>
<accession>A7VQF7</accession>
<dbReference type="Pfam" id="PF15781">
    <property type="entry name" value="ParE-like_toxin"/>
    <property type="match status" value="1"/>
</dbReference>
<dbReference type="InterPro" id="IPR031552">
    <property type="entry name" value="ParE-like_toxin"/>
</dbReference>
<comment type="caution">
    <text evidence="1">The sequence shown here is derived from an EMBL/GenBank/DDBJ whole genome shotgun (WGS) entry which is preliminary data.</text>
</comment>
<dbReference type="InterPro" id="IPR035093">
    <property type="entry name" value="RelE/ParE_toxin_dom_sf"/>
</dbReference>
<reference evidence="1 2" key="1">
    <citation type="submission" date="2007-08" db="EMBL/GenBank/DDBJ databases">
        <title>Draft genome sequence of Clostridium leptum (DSM 753).</title>
        <authorList>
            <person name="Sudarsanam P."/>
            <person name="Ley R."/>
            <person name="Guruge J."/>
            <person name="Turnbaugh P.J."/>
            <person name="Mahowald M."/>
            <person name="Liep D."/>
            <person name="Gordon J."/>
        </authorList>
    </citation>
    <scope>NUCLEOTIDE SEQUENCE [LARGE SCALE GENOMIC DNA]</scope>
    <source>
        <strain evidence="1 2">DSM 753</strain>
    </source>
</reference>
<dbReference type="HOGENOM" id="CLU_157820_1_0_9"/>
<sequence length="97" mass="11346">MMAQLRILPPAAKFLKKLKDKRLKALYQEAIDRILEDHTVGEAKTGDLAGVFGYDIYYNKTNYELAYTVEYVEDKVIVVIMAGTRENFYNELKRYMK</sequence>
<gene>
    <name evidence="1" type="ORF">CLOLEP_00787</name>
</gene>
<dbReference type="eggNOG" id="COG2026">
    <property type="taxonomic scope" value="Bacteria"/>
</dbReference>
<dbReference type="EMBL" id="ABCB02000015">
    <property type="protein sequence ID" value="EDO62368.1"/>
    <property type="molecule type" value="Genomic_DNA"/>
</dbReference>